<dbReference type="SUPFAM" id="SSF46689">
    <property type="entry name" value="Homeodomain-like"/>
    <property type="match status" value="1"/>
</dbReference>
<feature type="domain" description="SANT" evidence="5">
    <location>
        <begin position="117"/>
        <end position="170"/>
    </location>
</feature>
<reference evidence="8" key="1">
    <citation type="submission" date="2025-08" db="UniProtKB">
        <authorList>
            <consortium name="RefSeq"/>
        </authorList>
    </citation>
    <scope>IDENTIFICATION</scope>
    <source>
        <tissue evidence="8">Seedling</tissue>
    </source>
</reference>
<proteinExistence type="predicted"/>
<name>A0A6P4ATW4_ZIZJJ</name>
<dbReference type="AlphaFoldDB" id="A0A6P4ATW4"/>
<evidence type="ECO:0000256" key="1">
    <source>
        <dbReference type="ARBA" id="ARBA00004123"/>
    </source>
</evidence>
<dbReference type="KEGG" id="zju:107424302"/>
<dbReference type="Pfam" id="PF00249">
    <property type="entry name" value="Myb_DNA-binding"/>
    <property type="match status" value="1"/>
</dbReference>
<feature type="domain" description="HTH myb-type" evidence="6">
    <location>
        <begin position="114"/>
        <end position="170"/>
    </location>
</feature>
<feature type="region of interest" description="Disordered" evidence="3">
    <location>
        <begin position="1"/>
        <end position="26"/>
    </location>
</feature>
<organism evidence="7 8">
    <name type="scientific">Ziziphus jujuba</name>
    <name type="common">Chinese jujube</name>
    <name type="synonym">Ziziphus sativa</name>
    <dbReference type="NCBI Taxonomy" id="326968"/>
    <lineage>
        <taxon>Eukaryota</taxon>
        <taxon>Viridiplantae</taxon>
        <taxon>Streptophyta</taxon>
        <taxon>Embryophyta</taxon>
        <taxon>Tracheophyta</taxon>
        <taxon>Spermatophyta</taxon>
        <taxon>Magnoliopsida</taxon>
        <taxon>eudicotyledons</taxon>
        <taxon>Gunneridae</taxon>
        <taxon>Pentapetalae</taxon>
        <taxon>rosids</taxon>
        <taxon>fabids</taxon>
        <taxon>Rosales</taxon>
        <taxon>Rhamnaceae</taxon>
        <taxon>Paliureae</taxon>
        <taxon>Ziziphus</taxon>
    </lineage>
</organism>
<evidence type="ECO:0000313" key="8">
    <source>
        <dbReference type="RefSeq" id="XP_015889554.1"/>
    </source>
</evidence>
<dbReference type="PROSITE" id="PS50090">
    <property type="entry name" value="MYB_LIKE"/>
    <property type="match status" value="1"/>
</dbReference>
<dbReference type="RefSeq" id="XP_015889554.1">
    <property type="nucleotide sequence ID" value="XM_016034068.4"/>
</dbReference>
<keyword evidence="7" id="KW-1185">Reference proteome</keyword>
<dbReference type="PANTHER" id="PTHR44042">
    <property type="entry name" value="DUPLICATED HOMEODOMAIN-LIKE SUPERFAMILY PROTEIN-RELATED"/>
    <property type="match status" value="1"/>
</dbReference>
<keyword evidence="2" id="KW-0539">Nucleus</keyword>
<protein>
    <submittedName>
        <fullName evidence="8">Transcription factor KUA1-like</fullName>
    </submittedName>
</protein>
<dbReference type="InterPro" id="IPR009057">
    <property type="entry name" value="Homeodomain-like_sf"/>
</dbReference>
<dbReference type="InParanoid" id="A0A6P4ATW4"/>
<comment type="subcellular location">
    <subcellularLocation>
        <location evidence="1">Nucleus</location>
    </subcellularLocation>
</comment>
<dbReference type="Gene3D" id="1.10.10.60">
    <property type="entry name" value="Homeodomain-like"/>
    <property type="match status" value="1"/>
</dbReference>
<evidence type="ECO:0000256" key="3">
    <source>
        <dbReference type="SAM" id="MobiDB-lite"/>
    </source>
</evidence>
<evidence type="ECO:0000313" key="7">
    <source>
        <dbReference type="Proteomes" id="UP001652623"/>
    </source>
</evidence>
<evidence type="ECO:0000259" key="5">
    <source>
        <dbReference type="PROSITE" id="PS51293"/>
    </source>
</evidence>
<dbReference type="InterPro" id="IPR017884">
    <property type="entry name" value="SANT_dom"/>
</dbReference>
<dbReference type="PROSITE" id="PS51293">
    <property type="entry name" value="SANT"/>
    <property type="match status" value="1"/>
</dbReference>
<sequence length="291" mass="32742">MEVIDLTDSPPLTPLSHEKTSKPTSDMEKLLQLKLYGMSNLAEFGDLNLPSEPAEPREDDHPMLPQTLTGQQTQNQCESDMMLLDNNMQAVQPDVDQSALLNNNKRKYTFFYTRGRLSKDLWSQREHELFLMGLVRYGKGHWTKIARHFVGTKTPQQVSAYALAFYKRLPITYLYAFKRKRTTVDYIQNGVPTAASVTQTTLIRTPNFPYIPPEPAQNPNYQPPQTLMLFPVEAPLFPLPDHQQNGRGDTSSSSSSSAAVLADAYSAMEGCTLGLTSMDDSCELDLDLRLC</sequence>
<dbReference type="CDD" id="cd00167">
    <property type="entry name" value="SANT"/>
    <property type="match status" value="1"/>
</dbReference>
<dbReference type="SMART" id="SM00717">
    <property type="entry name" value="SANT"/>
    <property type="match status" value="1"/>
</dbReference>
<evidence type="ECO:0000259" key="4">
    <source>
        <dbReference type="PROSITE" id="PS50090"/>
    </source>
</evidence>
<gene>
    <name evidence="8" type="primary">LOC107424302</name>
</gene>
<dbReference type="PROSITE" id="PS51294">
    <property type="entry name" value="HTH_MYB"/>
    <property type="match status" value="1"/>
</dbReference>
<dbReference type="PANTHER" id="PTHR44042:SF54">
    <property type="entry name" value="MYB-LIKE DNA-BINDING DOMAIN, SHAQKYF CLASS PROTEIN"/>
    <property type="match status" value="1"/>
</dbReference>
<dbReference type="InterPro" id="IPR017930">
    <property type="entry name" value="Myb_dom"/>
</dbReference>
<evidence type="ECO:0000259" key="6">
    <source>
        <dbReference type="PROSITE" id="PS51294"/>
    </source>
</evidence>
<feature type="compositionally biased region" description="Basic and acidic residues" evidence="3">
    <location>
        <begin position="16"/>
        <end position="26"/>
    </location>
</feature>
<dbReference type="InterPro" id="IPR001005">
    <property type="entry name" value="SANT/Myb"/>
</dbReference>
<feature type="domain" description="Myb-like" evidence="4">
    <location>
        <begin position="114"/>
        <end position="158"/>
    </location>
</feature>
<evidence type="ECO:0000256" key="2">
    <source>
        <dbReference type="ARBA" id="ARBA00023242"/>
    </source>
</evidence>
<dbReference type="GeneID" id="107424302"/>
<dbReference type="GO" id="GO:0005634">
    <property type="term" value="C:nucleus"/>
    <property type="evidence" value="ECO:0007669"/>
    <property type="project" value="UniProtKB-SubCell"/>
</dbReference>
<dbReference type="Proteomes" id="UP001652623">
    <property type="component" value="Chromosome 7"/>
</dbReference>
<accession>A0A6P4ATW4</accession>